<dbReference type="EC" id="3.1.3.48" evidence="2"/>
<sequence length="176" mass="19247">MSGRTAINSFDTERTESLYVVFVCTGNICRSPMAEVIFRDAIEDAGLTKYVRVRSCGIGGWHIGQGADRRAVAELRNAGHDGSMHRAAQLSDNHRSADLFVALDNGHVSDLTARGVFPERIRLLRSFDPASPEEADVEDPYYGDPEDFATTRTQIEAAVPGMLAWVKTMLASASAR</sequence>
<gene>
    <name evidence="7" type="primary">ptpA</name>
    <name evidence="7" type="ORF">CKALI_03820</name>
</gene>
<evidence type="ECO:0000256" key="5">
    <source>
        <dbReference type="PIRSR" id="PIRSR617867-1"/>
    </source>
</evidence>
<dbReference type="EMBL" id="CP046452">
    <property type="protein sequence ID" value="QGU01644.1"/>
    <property type="molecule type" value="Genomic_DNA"/>
</dbReference>
<dbReference type="PANTHER" id="PTHR11717:SF7">
    <property type="entry name" value="LOW MOLECULAR WEIGHT PHOSPHOTYROSINE PROTEIN PHOSPHATASE"/>
    <property type="match status" value="1"/>
</dbReference>
<dbReference type="PRINTS" id="PR00719">
    <property type="entry name" value="LMWPTPASE"/>
</dbReference>
<dbReference type="AlphaFoldDB" id="A0A6B8VJJ9"/>
<evidence type="ECO:0000313" key="7">
    <source>
        <dbReference type="EMBL" id="QGU01644.1"/>
    </source>
</evidence>
<keyword evidence="4" id="KW-0904">Protein phosphatase</keyword>
<dbReference type="InterPro" id="IPR036196">
    <property type="entry name" value="Ptyr_pPase_sf"/>
</dbReference>
<evidence type="ECO:0000256" key="3">
    <source>
        <dbReference type="ARBA" id="ARBA00022801"/>
    </source>
</evidence>
<dbReference type="RefSeq" id="WP_156192025.1">
    <property type="nucleotide sequence ID" value="NZ_CP046452.1"/>
</dbReference>
<feature type="active site" description="Nucleophile" evidence="5">
    <location>
        <position position="24"/>
    </location>
</feature>
<feature type="domain" description="Phosphotyrosine protein phosphatase I" evidence="6">
    <location>
        <begin position="18"/>
        <end position="165"/>
    </location>
</feature>
<dbReference type="InterPro" id="IPR017867">
    <property type="entry name" value="Tyr_phospatase_low_mol_wt"/>
</dbReference>
<feature type="active site" evidence="5">
    <location>
        <position position="30"/>
    </location>
</feature>
<proteinExistence type="inferred from homology"/>
<dbReference type="InterPro" id="IPR023485">
    <property type="entry name" value="Ptyr_pPase"/>
</dbReference>
<name>A0A6B8VJJ9_9CORY</name>
<reference evidence="8" key="1">
    <citation type="submission" date="2019-11" db="EMBL/GenBank/DDBJ databases">
        <title>Complete genome sequence of Corynebacterium kalinowskii 1959, a novel Corynebacterium species isolated from soil of a small paddock in Vilsendorf, Germany.</title>
        <authorList>
            <person name="Schaffert L."/>
            <person name="Ruwe M."/>
            <person name="Milse J."/>
            <person name="Hanuschka K."/>
            <person name="Ortseifen V."/>
            <person name="Droste J."/>
            <person name="Brandt D."/>
            <person name="Schlueter L."/>
            <person name="Kutter Y."/>
            <person name="Vinke S."/>
            <person name="Viehoefer P."/>
            <person name="Jacob L."/>
            <person name="Luebke N.-C."/>
            <person name="Schulte-Berndt E."/>
            <person name="Hain C."/>
            <person name="Linder M."/>
            <person name="Schmidt P."/>
            <person name="Wollenschlaeger L."/>
            <person name="Luttermann T."/>
            <person name="Thieme E."/>
            <person name="Hassa J."/>
            <person name="Haak M."/>
            <person name="Wittchen M."/>
            <person name="Mentz A."/>
            <person name="Persicke M."/>
            <person name="Busche T."/>
            <person name="Ruckert C."/>
        </authorList>
    </citation>
    <scope>NUCLEOTIDE SEQUENCE [LARGE SCALE GENOMIC DNA]</scope>
    <source>
        <strain evidence="8">1959</strain>
    </source>
</reference>
<keyword evidence="3 7" id="KW-0378">Hydrolase</keyword>
<dbReference type="KEGG" id="ckw:CKALI_03820"/>
<protein>
    <recommendedName>
        <fullName evidence="2">protein-tyrosine-phosphatase</fullName>
        <ecNumber evidence="2">3.1.3.48</ecNumber>
    </recommendedName>
</protein>
<evidence type="ECO:0000256" key="4">
    <source>
        <dbReference type="ARBA" id="ARBA00022912"/>
    </source>
</evidence>
<evidence type="ECO:0000313" key="8">
    <source>
        <dbReference type="Proteomes" id="UP000427071"/>
    </source>
</evidence>
<dbReference type="GO" id="GO:0004725">
    <property type="term" value="F:protein tyrosine phosphatase activity"/>
    <property type="evidence" value="ECO:0007669"/>
    <property type="project" value="UniProtKB-EC"/>
</dbReference>
<dbReference type="PANTHER" id="PTHR11717">
    <property type="entry name" value="LOW MOLECULAR WEIGHT PROTEIN TYROSINE PHOSPHATASE"/>
    <property type="match status" value="1"/>
</dbReference>
<accession>A0A6B8VJJ9</accession>
<evidence type="ECO:0000256" key="2">
    <source>
        <dbReference type="ARBA" id="ARBA00013064"/>
    </source>
</evidence>
<dbReference type="Proteomes" id="UP000427071">
    <property type="component" value="Chromosome"/>
</dbReference>
<dbReference type="CDD" id="cd16343">
    <property type="entry name" value="LMWPTP"/>
    <property type="match status" value="1"/>
</dbReference>
<dbReference type="Pfam" id="PF01451">
    <property type="entry name" value="LMWPc"/>
    <property type="match status" value="1"/>
</dbReference>
<comment type="similarity">
    <text evidence="1">Belongs to the low molecular weight phosphotyrosine protein phosphatase family.</text>
</comment>
<organism evidence="7 8">
    <name type="scientific">Corynebacterium kalinowskii</name>
    <dbReference type="NCBI Taxonomy" id="2675216"/>
    <lineage>
        <taxon>Bacteria</taxon>
        <taxon>Bacillati</taxon>
        <taxon>Actinomycetota</taxon>
        <taxon>Actinomycetes</taxon>
        <taxon>Mycobacteriales</taxon>
        <taxon>Corynebacteriaceae</taxon>
        <taxon>Corynebacterium</taxon>
    </lineage>
</organism>
<feature type="active site" description="Proton donor" evidence="5">
    <location>
        <position position="139"/>
    </location>
</feature>
<dbReference type="InterPro" id="IPR050438">
    <property type="entry name" value="LMW_PTPase"/>
</dbReference>
<dbReference type="Gene3D" id="3.40.50.2300">
    <property type="match status" value="1"/>
</dbReference>
<dbReference type="SUPFAM" id="SSF52788">
    <property type="entry name" value="Phosphotyrosine protein phosphatases I"/>
    <property type="match status" value="1"/>
</dbReference>
<keyword evidence="8" id="KW-1185">Reference proteome</keyword>
<dbReference type="SMART" id="SM00226">
    <property type="entry name" value="LMWPc"/>
    <property type="match status" value="1"/>
</dbReference>
<evidence type="ECO:0000259" key="6">
    <source>
        <dbReference type="SMART" id="SM00226"/>
    </source>
</evidence>
<evidence type="ECO:0000256" key="1">
    <source>
        <dbReference type="ARBA" id="ARBA00011063"/>
    </source>
</evidence>